<dbReference type="EMBL" id="QCYH01000014">
    <property type="protein sequence ID" value="PVA08895.1"/>
    <property type="molecule type" value="Genomic_DNA"/>
</dbReference>
<reference evidence="2 3" key="1">
    <citation type="submission" date="2018-04" db="EMBL/GenBank/DDBJ databases">
        <title>Pelagivirga bohaiensis gen. nov., sp. nov., a bacterium isolated from the Bohai Sea.</title>
        <authorList>
            <person name="Ji X."/>
        </authorList>
    </citation>
    <scope>NUCLEOTIDE SEQUENCE [LARGE SCALE GENOMIC DNA]</scope>
    <source>
        <strain evidence="2 3">BH-SD19</strain>
    </source>
</reference>
<dbReference type="OrthoDB" id="9792475at2"/>
<evidence type="ECO:0000313" key="3">
    <source>
        <dbReference type="Proteomes" id="UP000244446"/>
    </source>
</evidence>
<evidence type="ECO:0000313" key="2">
    <source>
        <dbReference type="EMBL" id="PVA08895.1"/>
    </source>
</evidence>
<feature type="transmembrane region" description="Helical" evidence="1">
    <location>
        <begin position="92"/>
        <end position="116"/>
    </location>
</feature>
<organism evidence="2 3">
    <name type="scientific">Pelagivirga sediminicola</name>
    <dbReference type="NCBI Taxonomy" id="2170575"/>
    <lineage>
        <taxon>Bacteria</taxon>
        <taxon>Pseudomonadati</taxon>
        <taxon>Pseudomonadota</taxon>
        <taxon>Alphaproteobacteria</taxon>
        <taxon>Rhodobacterales</taxon>
        <taxon>Paracoccaceae</taxon>
        <taxon>Pelagivirga</taxon>
    </lineage>
</organism>
<dbReference type="Proteomes" id="UP000244446">
    <property type="component" value="Unassembled WGS sequence"/>
</dbReference>
<keyword evidence="1" id="KW-0472">Membrane</keyword>
<dbReference type="Pfam" id="PF11821">
    <property type="entry name" value="ActD"/>
    <property type="match status" value="1"/>
</dbReference>
<dbReference type="InterPro" id="IPR021776">
    <property type="entry name" value="ActD"/>
</dbReference>
<keyword evidence="1" id="KW-1133">Transmembrane helix</keyword>
<dbReference type="PANTHER" id="PTHR40394:SF2">
    <property type="entry name" value="QUINOL:CYTOCHROME C OXIDOREDUCTASE MEMBRANE PROTEIN"/>
    <property type="match status" value="1"/>
</dbReference>
<keyword evidence="1" id="KW-0812">Transmembrane</keyword>
<dbReference type="RefSeq" id="WP_108693318.1">
    <property type="nucleotide sequence ID" value="NZ_QCYH01000014.1"/>
</dbReference>
<sequence>MTRLLLVFDDPAALIAAARQMRDKGVADMAAHVPFHIPDLDELLDLPEPPVRAIMLAAGVAVGALTWGVQWWTSVQWYPLNSGGRPDNSWQIFTFAVFEMGILAAAFAGLVALFACCGLPRLHHPFFATTATERASDDLFYLSLPDNDTLPDRIALSRLSGLREIVEVAS</sequence>
<feature type="transmembrane region" description="Helical" evidence="1">
    <location>
        <begin position="53"/>
        <end position="72"/>
    </location>
</feature>
<evidence type="ECO:0000256" key="1">
    <source>
        <dbReference type="SAM" id="Phobius"/>
    </source>
</evidence>
<accession>A0A2T7G399</accession>
<gene>
    <name evidence="2" type="ORF">DC366_16475</name>
</gene>
<name>A0A2T7G399_9RHOB</name>
<comment type="caution">
    <text evidence="2">The sequence shown here is derived from an EMBL/GenBank/DDBJ whole genome shotgun (WGS) entry which is preliminary data.</text>
</comment>
<proteinExistence type="predicted"/>
<dbReference type="AlphaFoldDB" id="A0A2T7G399"/>
<protein>
    <submittedName>
        <fullName evidence="2">DUF3341 domain-containing protein</fullName>
    </submittedName>
</protein>
<dbReference type="PANTHER" id="PTHR40394">
    <property type="entry name" value="LIPOPROTEIN-RELATED"/>
    <property type="match status" value="1"/>
</dbReference>
<keyword evidence="3" id="KW-1185">Reference proteome</keyword>